<comment type="caution">
    <text evidence="11">The sequence shown here is derived from an EMBL/GenBank/DDBJ whole genome shotgun (WGS) entry which is preliminary data.</text>
</comment>
<comment type="function">
    <text evidence="7 8">One of the proteins that surrounds the polypeptide exit tunnel on the outside of the subunit.</text>
</comment>
<dbReference type="FunFam" id="2.30.30.30:FF:000004">
    <property type="entry name" value="50S ribosomal protein L24"/>
    <property type="match status" value="1"/>
</dbReference>
<dbReference type="InterPro" id="IPR005824">
    <property type="entry name" value="KOW"/>
</dbReference>
<name>A0A532V0C3_UNCL8</name>
<evidence type="ECO:0000259" key="10">
    <source>
        <dbReference type="SMART" id="SM00739"/>
    </source>
</evidence>
<evidence type="ECO:0000256" key="2">
    <source>
        <dbReference type="ARBA" id="ARBA00022730"/>
    </source>
</evidence>
<keyword evidence="5 8" id="KW-0687">Ribonucleoprotein</keyword>
<evidence type="ECO:0000256" key="4">
    <source>
        <dbReference type="ARBA" id="ARBA00022980"/>
    </source>
</evidence>
<dbReference type="GO" id="GO:0005840">
    <property type="term" value="C:ribosome"/>
    <property type="evidence" value="ECO:0007669"/>
    <property type="project" value="UniProtKB-KW"/>
</dbReference>
<organism evidence="11 12">
    <name type="scientific">candidate division LCP-89 bacterium B3_LCP</name>
    <dbReference type="NCBI Taxonomy" id="2012998"/>
    <lineage>
        <taxon>Bacteria</taxon>
        <taxon>Pseudomonadati</taxon>
        <taxon>Bacteria division LCP-89</taxon>
    </lineage>
</organism>
<feature type="domain" description="KOW" evidence="10">
    <location>
        <begin position="2"/>
        <end position="29"/>
    </location>
</feature>
<evidence type="ECO:0000313" key="11">
    <source>
        <dbReference type="EMBL" id="TKJ40417.1"/>
    </source>
</evidence>
<keyword evidence="3 8" id="KW-0694">RNA-binding</keyword>
<dbReference type="InterPro" id="IPR014722">
    <property type="entry name" value="Rib_uL2_dom2"/>
</dbReference>
<gene>
    <name evidence="8" type="primary">rplX</name>
    <name evidence="11" type="ORF">CEE37_08845</name>
</gene>
<dbReference type="NCBIfam" id="TIGR01079">
    <property type="entry name" value="rplX_bact"/>
    <property type="match status" value="1"/>
</dbReference>
<dbReference type="InterPro" id="IPR057264">
    <property type="entry name" value="Ribosomal_uL24_C"/>
</dbReference>
<dbReference type="HAMAP" id="MF_01326_B">
    <property type="entry name" value="Ribosomal_uL24_B"/>
    <property type="match status" value="1"/>
</dbReference>
<dbReference type="Proteomes" id="UP000319619">
    <property type="component" value="Unassembled WGS sequence"/>
</dbReference>
<dbReference type="GO" id="GO:0006412">
    <property type="term" value="P:translation"/>
    <property type="evidence" value="ECO:0007669"/>
    <property type="project" value="UniProtKB-UniRule"/>
</dbReference>
<reference evidence="11 12" key="1">
    <citation type="submission" date="2017-06" db="EMBL/GenBank/DDBJ databases">
        <title>Novel microbial phyla capable of carbon fixation and sulfur reduction in deep-sea sediments.</title>
        <authorList>
            <person name="Huang J."/>
            <person name="Baker B."/>
            <person name="Wang Y."/>
        </authorList>
    </citation>
    <scope>NUCLEOTIDE SEQUENCE [LARGE SCALE GENOMIC DNA]</scope>
    <source>
        <strain evidence="11">B3_LCP</strain>
    </source>
</reference>
<dbReference type="InterPro" id="IPR041988">
    <property type="entry name" value="Ribosomal_uL24_KOW"/>
</dbReference>
<protein>
    <recommendedName>
        <fullName evidence="6 8">Large ribosomal subunit protein uL24</fullName>
    </recommendedName>
</protein>
<comment type="subunit">
    <text evidence="8">Part of the 50S ribosomal subunit.</text>
</comment>
<keyword evidence="4 8" id="KW-0689">Ribosomal protein</keyword>
<dbReference type="Gene3D" id="2.30.30.30">
    <property type="match status" value="1"/>
</dbReference>
<dbReference type="InterPro" id="IPR005825">
    <property type="entry name" value="Ribosomal_uL24_CS"/>
</dbReference>
<evidence type="ECO:0000256" key="5">
    <source>
        <dbReference type="ARBA" id="ARBA00023274"/>
    </source>
</evidence>
<evidence type="ECO:0000256" key="6">
    <source>
        <dbReference type="ARBA" id="ARBA00035206"/>
    </source>
</evidence>
<dbReference type="PROSITE" id="PS01108">
    <property type="entry name" value="RIBOSOMAL_L24"/>
    <property type="match status" value="1"/>
</dbReference>
<dbReference type="PANTHER" id="PTHR12903">
    <property type="entry name" value="MITOCHONDRIAL RIBOSOMAL PROTEIN L24"/>
    <property type="match status" value="1"/>
</dbReference>
<dbReference type="GO" id="GO:0003735">
    <property type="term" value="F:structural constituent of ribosome"/>
    <property type="evidence" value="ECO:0007669"/>
    <property type="project" value="InterPro"/>
</dbReference>
<sequence>MQVRRDDTVLILSGNDRGKRGRVLKVFPEKDRIIVEGVSFIKRHTRPSAQNQSGGIVEKEAPIHASNVMVICSKCGEPTRVKRRELKEEGRRHYTRACVKCGEVF</sequence>
<evidence type="ECO:0000313" key="12">
    <source>
        <dbReference type="Proteomes" id="UP000319619"/>
    </source>
</evidence>
<proteinExistence type="inferred from homology"/>
<evidence type="ECO:0000256" key="7">
    <source>
        <dbReference type="ARBA" id="ARBA00058688"/>
    </source>
</evidence>
<dbReference type="Pfam" id="PF00467">
    <property type="entry name" value="KOW"/>
    <property type="match status" value="1"/>
</dbReference>
<dbReference type="EMBL" id="NJBN01000005">
    <property type="protein sequence ID" value="TKJ40417.1"/>
    <property type="molecule type" value="Genomic_DNA"/>
</dbReference>
<dbReference type="SUPFAM" id="SSF50104">
    <property type="entry name" value="Translation proteins SH3-like domain"/>
    <property type="match status" value="1"/>
</dbReference>
<dbReference type="AlphaFoldDB" id="A0A532V0C3"/>
<dbReference type="Pfam" id="PF17136">
    <property type="entry name" value="ribosomal_L24"/>
    <property type="match status" value="1"/>
</dbReference>
<dbReference type="GO" id="GO:0019843">
    <property type="term" value="F:rRNA binding"/>
    <property type="evidence" value="ECO:0007669"/>
    <property type="project" value="UniProtKB-UniRule"/>
</dbReference>
<comment type="function">
    <text evidence="8">One of two assembly initiator proteins, it binds directly to the 5'-end of the 23S rRNA, where it nucleates assembly of the 50S subunit.</text>
</comment>
<dbReference type="SMART" id="SM00739">
    <property type="entry name" value="KOW"/>
    <property type="match status" value="1"/>
</dbReference>
<dbReference type="InterPro" id="IPR008991">
    <property type="entry name" value="Translation_prot_SH3-like_sf"/>
</dbReference>
<dbReference type="GO" id="GO:1990904">
    <property type="term" value="C:ribonucleoprotein complex"/>
    <property type="evidence" value="ECO:0007669"/>
    <property type="project" value="UniProtKB-KW"/>
</dbReference>
<evidence type="ECO:0000256" key="8">
    <source>
        <dbReference type="HAMAP-Rule" id="MF_01326"/>
    </source>
</evidence>
<keyword evidence="2 8" id="KW-0699">rRNA-binding</keyword>
<evidence type="ECO:0000256" key="9">
    <source>
        <dbReference type="RuleBase" id="RU003477"/>
    </source>
</evidence>
<evidence type="ECO:0000256" key="1">
    <source>
        <dbReference type="ARBA" id="ARBA00010618"/>
    </source>
</evidence>
<dbReference type="CDD" id="cd06089">
    <property type="entry name" value="KOW_RPL26"/>
    <property type="match status" value="1"/>
</dbReference>
<accession>A0A532V0C3</accession>
<comment type="similarity">
    <text evidence="1 8 9">Belongs to the universal ribosomal protein uL24 family.</text>
</comment>
<dbReference type="InterPro" id="IPR003256">
    <property type="entry name" value="Ribosomal_uL24"/>
</dbReference>
<evidence type="ECO:0000256" key="3">
    <source>
        <dbReference type="ARBA" id="ARBA00022884"/>
    </source>
</evidence>